<dbReference type="Proteomes" id="UP000605986">
    <property type="component" value="Unassembled WGS sequence"/>
</dbReference>
<feature type="compositionally biased region" description="Gly residues" evidence="1">
    <location>
        <begin position="389"/>
        <end position="398"/>
    </location>
</feature>
<proteinExistence type="predicted"/>
<dbReference type="EMBL" id="JAADJG010000212">
    <property type="protein sequence ID" value="KAF4451679.1"/>
    <property type="molecule type" value="Genomic_DNA"/>
</dbReference>
<evidence type="ECO:0000256" key="1">
    <source>
        <dbReference type="SAM" id="MobiDB-lite"/>
    </source>
</evidence>
<sequence>MSTIRISIDPEGDTLLILAVKQKLSTPGPTDSSETVAVKTIEKHFLCSKKHLTFASRRAAKVFSSNFKESSKQQDGLYHWNFGSAFDAEAFQIVLNVIHGKSRAVPQTLGPDVLAEIASIVDDLECSDAILIFGYRWLMSFGLFYTLPKTMDKTLAQLILISFVLEGSKLFCNSTEAAIRHSSDVVPSFDLPIRADIIRRIEDSRTSILQDLVDRLDKLQDDLLEGKLGCSHGCRAMLLGALLQTMKASKLYPPPEPPFSSITLGSVIESLRNAQSPRYFSSFVDGPAGKHSGLWRLHEQPSAPPAPPVKPSLFGSSSTQNNPPSTHAPRAASGGLFGGSAVIQSPAPASGGLFASRPEPRSGGFTPGGLFGAPAVPQANTTTAPRTTSGGGLFGGGTVSQTNLPSRPLFGCVPVEAASQPQTSDDKGAPQKLTRHDCCLKDLIDPLILAVEEKIQGLQLADFPQL</sequence>
<accession>A0A8H4NUF9</accession>
<dbReference type="AlphaFoldDB" id="A0A8H4NUF9"/>
<feature type="compositionally biased region" description="Polar residues" evidence="1">
    <location>
        <begin position="378"/>
        <end position="388"/>
    </location>
</feature>
<keyword evidence="3" id="KW-1185">Reference proteome</keyword>
<reference evidence="2" key="1">
    <citation type="submission" date="2020-01" db="EMBL/GenBank/DDBJ databases">
        <title>Identification and distribution of gene clusters putatively required for synthesis of sphingolipid metabolism inhibitors in phylogenetically diverse species of the filamentous fungus Fusarium.</title>
        <authorList>
            <person name="Kim H.-S."/>
            <person name="Busman M."/>
            <person name="Brown D.W."/>
            <person name="Divon H."/>
            <person name="Uhlig S."/>
            <person name="Proctor R.H."/>
        </authorList>
    </citation>
    <scope>NUCLEOTIDE SEQUENCE</scope>
    <source>
        <strain evidence="2">NRRL 53441</strain>
    </source>
</reference>
<comment type="caution">
    <text evidence="2">The sequence shown here is derived from an EMBL/GenBank/DDBJ whole genome shotgun (WGS) entry which is preliminary data.</text>
</comment>
<dbReference type="OrthoDB" id="5326346at2759"/>
<evidence type="ECO:0000313" key="3">
    <source>
        <dbReference type="Proteomes" id="UP000605986"/>
    </source>
</evidence>
<gene>
    <name evidence="2" type="ORF">F53441_5358</name>
</gene>
<feature type="compositionally biased region" description="Polar residues" evidence="1">
    <location>
        <begin position="314"/>
        <end position="325"/>
    </location>
</feature>
<evidence type="ECO:0000313" key="2">
    <source>
        <dbReference type="EMBL" id="KAF4451679.1"/>
    </source>
</evidence>
<evidence type="ECO:0008006" key="4">
    <source>
        <dbReference type="Google" id="ProtNLM"/>
    </source>
</evidence>
<feature type="region of interest" description="Disordered" evidence="1">
    <location>
        <begin position="291"/>
        <end position="400"/>
    </location>
</feature>
<organism evidence="2 3">
    <name type="scientific">Fusarium austroafricanum</name>
    <dbReference type="NCBI Taxonomy" id="2364996"/>
    <lineage>
        <taxon>Eukaryota</taxon>
        <taxon>Fungi</taxon>
        <taxon>Dikarya</taxon>
        <taxon>Ascomycota</taxon>
        <taxon>Pezizomycotina</taxon>
        <taxon>Sordariomycetes</taxon>
        <taxon>Hypocreomycetidae</taxon>
        <taxon>Hypocreales</taxon>
        <taxon>Nectriaceae</taxon>
        <taxon>Fusarium</taxon>
        <taxon>Fusarium concolor species complex</taxon>
    </lineage>
</organism>
<name>A0A8H4NUF9_9HYPO</name>
<protein>
    <recommendedName>
        <fullName evidence="4">BTB domain-containing protein</fullName>
    </recommendedName>
</protein>